<dbReference type="AlphaFoldDB" id="A0AAE1KNF5"/>
<accession>A0AAE1KNF5</accession>
<comment type="caution">
    <text evidence="2">The sequence shown here is derived from an EMBL/GenBank/DDBJ whole genome shotgun (WGS) entry which is preliminary data.</text>
</comment>
<name>A0AAE1KNF5_PETCI</name>
<protein>
    <submittedName>
        <fullName evidence="2">Uncharacterized protein</fullName>
    </submittedName>
</protein>
<feature type="compositionally biased region" description="Low complexity" evidence="1">
    <location>
        <begin position="126"/>
        <end position="137"/>
    </location>
</feature>
<evidence type="ECO:0000313" key="3">
    <source>
        <dbReference type="Proteomes" id="UP001286313"/>
    </source>
</evidence>
<keyword evidence="3" id="KW-1185">Reference proteome</keyword>
<dbReference type="Proteomes" id="UP001286313">
    <property type="component" value="Unassembled WGS sequence"/>
</dbReference>
<gene>
    <name evidence="2" type="ORF">Pcinc_017745</name>
</gene>
<sequence>MARPLCQEVLCCGGEGGRSRKKQGNWREEEGGTVDKPPQPLQSTNPTTHSIPHYHNHSPSSQNPPQPLPNTSFYHNHSPSSQNPPQPLPNTPFYHTHSPSSQNTPQPLPIIPKHTTTTPHHKFHNHSPTLPSTTTTPHHPKTHHNHSPSS</sequence>
<reference evidence="2" key="1">
    <citation type="submission" date="2023-10" db="EMBL/GenBank/DDBJ databases">
        <title>Genome assemblies of two species of porcelain crab, Petrolisthes cinctipes and Petrolisthes manimaculis (Anomura: Porcellanidae).</title>
        <authorList>
            <person name="Angst P."/>
        </authorList>
    </citation>
    <scope>NUCLEOTIDE SEQUENCE</scope>
    <source>
        <strain evidence="2">PB745_01</strain>
        <tissue evidence="2">Gill</tissue>
    </source>
</reference>
<evidence type="ECO:0000256" key="1">
    <source>
        <dbReference type="SAM" id="MobiDB-lite"/>
    </source>
</evidence>
<evidence type="ECO:0000313" key="2">
    <source>
        <dbReference type="EMBL" id="KAK3877537.1"/>
    </source>
</evidence>
<feature type="compositionally biased region" description="Basic residues" evidence="1">
    <location>
        <begin position="138"/>
        <end position="150"/>
    </location>
</feature>
<organism evidence="2 3">
    <name type="scientific">Petrolisthes cinctipes</name>
    <name type="common">Flat porcelain crab</name>
    <dbReference type="NCBI Taxonomy" id="88211"/>
    <lineage>
        <taxon>Eukaryota</taxon>
        <taxon>Metazoa</taxon>
        <taxon>Ecdysozoa</taxon>
        <taxon>Arthropoda</taxon>
        <taxon>Crustacea</taxon>
        <taxon>Multicrustacea</taxon>
        <taxon>Malacostraca</taxon>
        <taxon>Eumalacostraca</taxon>
        <taxon>Eucarida</taxon>
        <taxon>Decapoda</taxon>
        <taxon>Pleocyemata</taxon>
        <taxon>Anomura</taxon>
        <taxon>Galatheoidea</taxon>
        <taxon>Porcellanidae</taxon>
        <taxon>Petrolisthes</taxon>
    </lineage>
</organism>
<proteinExistence type="predicted"/>
<feature type="compositionally biased region" description="Polar residues" evidence="1">
    <location>
        <begin position="41"/>
        <end position="50"/>
    </location>
</feature>
<feature type="region of interest" description="Disordered" evidence="1">
    <location>
        <begin position="1"/>
        <end position="150"/>
    </location>
</feature>
<dbReference type="EMBL" id="JAWQEG010001661">
    <property type="protein sequence ID" value="KAK3877537.1"/>
    <property type="molecule type" value="Genomic_DNA"/>
</dbReference>